<evidence type="ECO:0000259" key="1">
    <source>
        <dbReference type="Pfam" id="PF03537"/>
    </source>
</evidence>
<dbReference type="SUPFAM" id="SSF51445">
    <property type="entry name" value="(Trans)glycosidases"/>
    <property type="match status" value="1"/>
</dbReference>
<name>A0A0F5K2Z5_9BURK</name>
<dbReference type="InterPro" id="IPR016062">
    <property type="entry name" value="TM1410-rel"/>
</dbReference>
<dbReference type="GO" id="GO:0016787">
    <property type="term" value="F:hydrolase activity"/>
    <property type="evidence" value="ECO:0007669"/>
    <property type="project" value="UniProtKB-KW"/>
</dbReference>
<dbReference type="PRINTS" id="PR01545">
    <property type="entry name" value="THEMAYE10DUF"/>
</dbReference>
<dbReference type="STRING" id="28092.WM40_08795"/>
<dbReference type="AlphaFoldDB" id="A0A0F5K2Z5"/>
<dbReference type="PANTHER" id="PTHR35882">
    <property type="entry name" value="PELA"/>
    <property type="match status" value="1"/>
</dbReference>
<dbReference type="Gene3D" id="3.20.20.70">
    <property type="entry name" value="Aldolase class I"/>
    <property type="match status" value="1"/>
</dbReference>
<comment type="caution">
    <text evidence="2">The sequence shown here is derived from an EMBL/GenBank/DDBJ whole genome shotgun (WGS) entry which is preliminary data.</text>
</comment>
<keyword evidence="3" id="KW-1185">Reference proteome</keyword>
<dbReference type="InterPro" id="IPR004352">
    <property type="entry name" value="GH114_TIM-barrel"/>
</dbReference>
<gene>
    <name evidence="2" type="ORF">WM40_08795</name>
</gene>
<dbReference type="Pfam" id="PF03537">
    <property type="entry name" value="Glyco_hydro_114"/>
    <property type="match status" value="1"/>
</dbReference>
<sequence>MSYYGQASTMGSLATVAATFHIMDLDLDPDLANFSTTDVATLKNGGTNLVLSYLNVGSCESFRSYWSTNPSGFIGCGNNTAAQIGPYSGYANETWMNPSNTDYQNLIVNYVAPRLVAQGADGFFLDNMEIVEHGTATQNGPCDATCAQGGLDLVRKLREKYPSLVIVMQNATSTTTRLGTTGGVSFASLLDGVSHESVYAPSYDASAESQLLAWQAMQLTPRGHPFWIATLDYVGSCSQTASAQTDYARSRAKGFVPYASDKSSGLNVVCYWGF</sequence>
<organism evidence="2 3">
    <name type="scientific">Robbsia andropogonis</name>
    <dbReference type="NCBI Taxonomy" id="28092"/>
    <lineage>
        <taxon>Bacteria</taxon>
        <taxon>Pseudomonadati</taxon>
        <taxon>Pseudomonadota</taxon>
        <taxon>Betaproteobacteria</taxon>
        <taxon>Burkholderiales</taxon>
        <taxon>Burkholderiaceae</taxon>
        <taxon>Robbsia</taxon>
    </lineage>
</organism>
<dbReference type="PATRIC" id="fig|28092.6.peg.2076"/>
<evidence type="ECO:0000313" key="2">
    <source>
        <dbReference type="EMBL" id="KKB63917.1"/>
    </source>
</evidence>
<dbReference type="InterPro" id="IPR017853">
    <property type="entry name" value="GH"/>
</dbReference>
<accession>A0A0F5K2Z5</accession>
<dbReference type="PANTHER" id="PTHR35882:SF2">
    <property type="entry name" value="PELA"/>
    <property type="match status" value="1"/>
</dbReference>
<reference evidence="2 3" key="1">
    <citation type="submission" date="2015-03" db="EMBL/GenBank/DDBJ databases">
        <title>Draft Genome Sequence of Burkholderia andropogonis type strain ICMP2807, isolated from Sorghum bicolor.</title>
        <authorList>
            <person name="Lopes-Santos L."/>
            <person name="Castro D.B."/>
            <person name="Ottoboni L.M."/>
            <person name="Park D."/>
            <person name="Weirc B.S."/>
            <person name="Destefano S.A."/>
        </authorList>
    </citation>
    <scope>NUCLEOTIDE SEQUENCE [LARGE SCALE GENOMIC DNA]</scope>
    <source>
        <strain evidence="2 3">ICMP2807</strain>
    </source>
</reference>
<dbReference type="InterPro" id="IPR013785">
    <property type="entry name" value="Aldolase_TIM"/>
</dbReference>
<proteinExistence type="predicted"/>
<keyword evidence="2" id="KW-0378">Hydrolase</keyword>
<dbReference type="Proteomes" id="UP000033618">
    <property type="component" value="Unassembled WGS sequence"/>
</dbReference>
<protein>
    <submittedName>
        <fullName evidence="2">Glycoside hydrolase</fullName>
    </submittedName>
</protein>
<feature type="domain" description="Glycoside-hydrolase family GH114 TIM-barrel" evidence="1">
    <location>
        <begin position="17"/>
        <end position="213"/>
    </location>
</feature>
<dbReference type="EMBL" id="LAQU01000007">
    <property type="protein sequence ID" value="KKB63917.1"/>
    <property type="molecule type" value="Genomic_DNA"/>
</dbReference>
<evidence type="ECO:0000313" key="3">
    <source>
        <dbReference type="Proteomes" id="UP000033618"/>
    </source>
</evidence>